<dbReference type="Pfam" id="PF13155">
    <property type="entry name" value="Toprim_2"/>
    <property type="match status" value="1"/>
</dbReference>
<keyword evidence="2" id="KW-0639">Primosome</keyword>
<keyword evidence="10" id="KW-0238">DNA-binding</keyword>
<accession>A0A1F7W7F7</accession>
<keyword evidence="8" id="KW-0862">Zinc</keyword>
<keyword evidence="1" id="KW-0240">DNA-directed RNA polymerase</keyword>
<reference evidence="13 14" key="1">
    <citation type="journal article" date="2016" name="Nat. Commun.">
        <title>Thousands of microbial genomes shed light on interconnected biogeochemical processes in an aquifer system.</title>
        <authorList>
            <person name="Anantharaman K."/>
            <person name="Brown C.T."/>
            <person name="Hug L.A."/>
            <person name="Sharon I."/>
            <person name="Castelle C.J."/>
            <person name="Probst A.J."/>
            <person name="Thomas B.C."/>
            <person name="Singh A."/>
            <person name="Wilkins M.J."/>
            <person name="Karaoz U."/>
            <person name="Brodie E.L."/>
            <person name="Williams K.H."/>
            <person name="Hubbard S.S."/>
            <person name="Banfield J.F."/>
        </authorList>
    </citation>
    <scope>NUCLEOTIDE SEQUENCE [LARGE SCALE GENOMIC DNA]</scope>
</reference>
<protein>
    <submittedName>
        <fullName evidence="13">DNA primase</fullName>
    </submittedName>
</protein>
<dbReference type="InterPro" id="IPR034151">
    <property type="entry name" value="TOPRIM_DnaG_bac"/>
</dbReference>
<dbReference type="SMART" id="SM00400">
    <property type="entry name" value="ZnF_CHCC"/>
    <property type="match status" value="1"/>
</dbReference>
<keyword evidence="9" id="KW-0460">Magnesium</keyword>
<keyword evidence="5" id="KW-0235">DNA replication</keyword>
<dbReference type="STRING" id="1802421.A2318_00550"/>
<dbReference type="SUPFAM" id="SSF56731">
    <property type="entry name" value="DNA primase core"/>
    <property type="match status" value="1"/>
</dbReference>
<evidence type="ECO:0000313" key="14">
    <source>
        <dbReference type="Proteomes" id="UP000177331"/>
    </source>
</evidence>
<dbReference type="GO" id="GO:0003677">
    <property type="term" value="F:DNA binding"/>
    <property type="evidence" value="ECO:0007669"/>
    <property type="project" value="UniProtKB-KW"/>
</dbReference>
<keyword evidence="11" id="KW-0804">Transcription</keyword>
<evidence type="ECO:0000259" key="12">
    <source>
        <dbReference type="PROSITE" id="PS50880"/>
    </source>
</evidence>
<dbReference type="CDD" id="cd03364">
    <property type="entry name" value="TOPRIM_DnaG_primases"/>
    <property type="match status" value="1"/>
</dbReference>
<dbReference type="NCBIfam" id="TIGR01391">
    <property type="entry name" value="dnaG"/>
    <property type="match status" value="1"/>
</dbReference>
<dbReference type="Pfam" id="PF08275">
    <property type="entry name" value="DNAG_N"/>
    <property type="match status" value="1"/>
</dbReference>
<dbReference type="Gene3D" id="3.90.980.10">
    <property type="entry name" value="DNA primase, catalytic core, N-terminal domain"/>
    <property type="match status" value="1"/>
</dbReference>
<evidence type="ECO:0000256" key="10">
    <source>
        <dbReference type="ARBA" id="ARBA00023125"/>
    </source>
</evidence>
<dbReference type="SMART" id="SM00493">
    <property type="entry name" value="TOPRIM"/>
    <property type="match status" value="1"/>
</dbReference>
<dbReference type="Gene3D" id="3.90.580.10">
    <property type="entry name" value="Zinc finger, CHC2-type domain"/>
    <property type="match status" value="1"/>
</dbReference>
<sequence length="345" mass="38212">DRQIFHCFGCGEGGDIFSFVQKMEGMDFPEVLMHLGEKAGVEIKRFSTTEGNTKQRLMTIHELATSFYKKVLASSSGASVAREYLANRGITSELIDRFEIGFAPDDWSMLSDALLKRGFSEAELVQAGLSLKKKSGSGILDRFRVRIMIPLRDQHGKTVGFTGRQLPGADSNMGKYVNSPETPIYHKGRLVYGLDLAKRAIKDKRGVIVMEGNLDVVASNKIGVQNVVASSGTALTQEQLELIKRYTDTVVFCFDRDAAGLTAAKKGVTIARSLGFDVRAISLPTDVKDPDDLVQKDPNAWKKLSEASVPFMQYLFDRTLFNRDISNVDDKRVISQELLPAITEM</sequence>
<keyword evidence="3" id="KW-0808">Transferase</keyword>
<evidence type="ECO:0000256" key="1">
    <source>
        <dbReference type="ARBA" id="ARBA00022478"/>
    </source>
</evidence>
<dbReference type="GO" id="GO:0006269">
    <property type="term" value="P:DNA replication, synthesis of primer"/>
    <property type="evidence" value="ECO:0007669"/>
    <property type="project" value="UniProtKB-KW"/>
</dbReference>
<evidence type="ECO:0000256" key="6">
    <source>
        <dbReference type="ARBA" id="ARBA00022723"/>
    </source>
</evidence>
<evidence type="ECO:0000256" key="4">
    <source>
        <dbReference type="ARBA" id="ARBA00022695"/>
    </source>
</evidence>
<evidence type="ECO:0000256" key="9">
    <source>
        <dbReference type="ARBA" id="ARBA00022842"/>
    </source>
</evidence>
<proteinExistence type="predicted"/>
<evidence type="ECO:0000256" key="11">
    <source>
        <dbReference type="ARBA" id="ARBA00023163"/>
    </source>
</evidence>
<organism evidence="13 14">
    <name type="scientific">Candidatus Uhrbacteria bacterium RIFOXYB2_FULL_45_11</name>
    <dbReference type="NCBI Taxonomy" id="1802421"/>
    <lineage>
        <taxon>Bacteria</taxon>
        <taxon>Candidatus Uhriibacteriota</taxon>
    </lineage>
</organism>
<dbReference type="GO" id="GO:1990077">
    <property type="term" value="C:primosome complex"/>
    <property type="evidence" value="ECO:0007669"/>
    <property type="project" value="UniProtKB-KW"/>
</dbReference>
<feature type="non-terminal residue" evidence="13">
    <location>
        <position position="1"/>
    </location>
</feature>
<evidence type="ECO:0000256" key="8">
    <source>
        <dbReference type="ARBA" id="ARBA00022833"/>
    </source>
</evidence>
<dbReference type="SUPFAM" id="SSF57783">
    <property type="entry name" value="Zinc beta-ribbon"/>
    <property type="match status" value="1"/>
</dbReference>
<dbReference type="InterPro" id="IPR002694">
    <property type="entry name" value="Znf_CHC2"/>
</dbReference>
<dbReference type="GO" id="GO:0005737">
    <property type="term" value="C:cytoplasm"/>
    <property type="evidence" value="ECO:0007669"/>
    <property type="project" value="TreeGrafter"/>
</dbReference>
<evidence type="ECO:0000313" key="13">
    <source>
        <dbReference type="EMBL" id="OGL98576.1"/>
    </source>
</evidence>
<dbReference type="EMBL" id="MGFD01000026">
    <property type="protein sequence ID" value="OGL98576.1"/>
    <property type="molecule type" value="Genomic_DNA"/>
</dbReference>
<dbReference type="InterPro" id="IPR006171">
    <property type="entry name" value="TOPRIM_dom"/>
</dbReference>
<name>A0A1F7W7F7_9BACT</name>
<dbReference type="AlphaFoldDB" id="A0A1F7W7F7"/>
<dbReference type="Pfam" id="PF01807">
    <property type="entry name" value="Zn_ribbon_DnaG"/>
    <property type="match status" value="1"/>
</dbReference>
<dbReference type="InterPro" id="IPR037068">
    <property type="entry name" value="DNA_primase_core_N_sf"/>
</dbReference>
<dbReference type="Proteomes" id="UP000177331">
    <property type="component" value="Unassembled WGS sequence"/>
</dbReference>
<feature type="domain" description="Toprim" evidence="12">
    <location>
        <begin position="205"/>
        <end position="286"/>
    </location>
</feature>
<gene>
    <name evidence="13" type="ORF">A2318_00550</name>
</gene>
<dbReference type="InterPro" id="IPR006295">
    <property type="entry name" value="DNA_primase_DnaG"/>
</dbReference>
<dbReference type="GO" id="GO:0000428">
    <property type="term" value="C:DNA-directed RNA polymerase complex"/>
    <property type="evidence" value="ECO:0007669"/>
    <property type="project" value="UniProtKB-KW"/>
</dbReference>
<dbReference type="GO" id="GO:0008270">
    <property type="term" value="F:zinc ion binding"/>
    <property type="evidence" value="ECO:0007669"/>
    <property type="project" value="UniProtKB-KW"/>
</dbReference>
<evidence type="ECO:0000256" key="3">
    <source>
        <dbReference type="ARBA" id="ARBA00022679"/>
    </source>
</evidence>
<dbReference type="PANTHER" id="PTHR30313">
    <property type="entry name" value="DNA PRIMASE"/>
    <property type="match status" value="1"/>
</dbReference>
<dbReference type="PROSITE" id="PS50880">
    <property type="entry name" value="TOPRIM"/>
    <property type="match status" value="1"/>
</dbReference>
<evidence type="ECO:0000256" key="7">
    <source>
        <dbReference type="ARBA" id="ARBA00022771"/>
    </source>
</evidence>
<dbReference type="PANTHER" id="PTHR30313:SF2">
    <property type="entry name" value="DNA PRIMASE"/>
    <property type="match status" value="1"/>
</dbReference>
<feature type="non-terminal residue" evidence="13">
    <location>
        <position position="345"/>
    </location>
</feature>
<dbReference type="InterPro" id="IPR013264">
    <property type="entry name" value="DNAG_N"/>
</dbReference>
<evidence type="ECO:0000256" key="5">
    <source>
        <dbReference type="ARBA" id="ARBA00022705"/>
    </source>
</evidence>
<comment type="caution">
    <text evidence="13">The sequence shown here is derived from an EMBL/GenBank/DDBJ whole genome shotgun (WGS) entry which is preliminary data.</text>
</comment>
<dbReference type="Gene3D" id="3.40.1360.10">
    <property type="match status" value="1"/>
</dbReference>
<dbReference type="FunFam" id="3.90.980.10:FF:000001">
    <property type="entry name" value="DNA primase"/>
    <property type="match status" value="1"/>
</dbReference>
<evidence type="ECO:0000256" key="2">
    <source>
        <dbReference type="ARBA" id="ARBA00022515"/>
    </source>
</evidence>
<dbReference type="InterPro" id="IPR036977">
    <property type="entry name" value="DNA_primase_Znf_CHC2"/>
</dbReference>
<keyword evidence="6" id="KW-0479">Metal-binding</keyword>
<dbReference type="GO" id="GO:0003899">
    <property type="term" value="F:DNA-directed RNA polymerase activity"/>
    <property type="evidence" value="ECO:0007669"/>
    <property type="project" value="InterPro"/>
</dbReference>
<keyword evidence="7" id="KW-0863">Zinc-finger</keyword>
<dbReference type="InterPro" id="IPR050219">
    <property type="entry name" value="DnaG_primase"/>
</dbReference>
<keyword evidence="4" id="KW-0548">Nucleotidyltransferase</keyword>